<evidence type="ECO:0000256" key="1">
    <source>
        <dbReference type="ARBA" id="ARBA00004511"/>
    </source>
</evidence>
<feature type="transmembrane region" description="Helical" evidence="10">
    <location>
        <begin position="366"/>
        <end position="392"/>
    </location>
</feature>
<dbReference type="OrthoDB" id="2020634at2759"/>
<reference evidence="13" key="1">
    <citation type="journal article" date="2010" name="Nature">
        <title>The Amphimedon queenslandica genome and the evolution of animal complexity.</title>
        <authorList>
            <person name="Srivastava M."/>
            <person name="Simakov O."/>
            <person name="Chapman J."/>
            <person name="Fahey B."/>
            <person name="Gauthier M.E."/>
            <person name="Mitros T."/>
            <person name="Richards G.S."/>
            <person name="Conaco C."/>
            <person name="Dacre M."/>
            <person name="Hellsten U."/>
            <person name="Larroux C."/>
            <person name="Putnam N.H."/>
            <person name="Stanke M."/>
            <person name="Adamska M."/>
            <person name="Darling A."/>
            <person name="Degnan S.M."/>
            <person name="Oakley T.H."/>
            <person name="Plachetzki D.C."/>
            <person name="Zhai Y."/>
            <person name="Adamski M."/>
            <person name="Calcino A."/>
            <person name="Cummins S.F."/>
            <person name="Goodstein D.M."/>
            <person name="Harris C."/>
            <person name="Jackson D.J."/>
            <person name="Leys S.P."/>
            <person name="Shu S."/>
            <person name="Woodcroft B.J."/>
            <person name="Vervoort M."/>
            <person name="Kosik K.S."/>
            <person name="Manning G."/>
            <person name="Degnan B.M."/>
            <person name="Rokhsar D.S."/>
        </authorList>
    </citation>
    <scope>NUCLEOTIDE SEQUENCE [LARGE SCALE GENOMIC DNA]</scope>
</reference>
<keyword evidence="9 10" id="KW-0472">Membrane</keyword>
<name>A0A1X7VDU2_AMPQE</name>
<keyword evidence="4 10" id="KW-0813">Transport</keyword>
<evidence type="ECO:0000256" key="4">
    <source>
        <dbReference type="ARBA" id="ARBA00022448"/>
    </source>
</evidence>
<dbReference type="EnsemblMetazoa" id="Aqu2.1.38163_001">
    <property type="protein sequence ID" value="Aqu2.1.38163_001"/>
    <property type="gene ID" value="Aqu2.1.38163"/>
</dbReference>
<evidence type="ECO:0000256" key="8">
    <source>
        <dbReference type="ARBA" id="ARBA00023055"/>
    </source>
</evidence>
<feature type="transmembrane region" description="Helical" evidence="10">
    <location>
        <begin position="286"/>
        <end position="308"/>
    </location>
</feature>
<dbReference type="PANTHER" id="PTHR13038">
    <property type="entry name" value="APG9 AUTOPHAGY 9"/>
    <property type="match status" value="1"/>
</dbReference>
<dbReference type="STRING" id="400682.A0A1X7VDU2"/>
<keyword evidence="6 10" id="KW-1133">Transmembrane helix</keyword>
<keyword evidence="13" id="KW-1185">Reference proteome</keyword>
<keyword evidence="8 10" id="KW-0445">Lipid transport</keyword>
<dbReference type="PANTHER" id="PTHR13038:SF10">
    <property type="entry name" value="AUTOPHAGY-RELATED PROTEIN 9"/>
    <property type="match status" value="1"/>
</dbReference>
<gene>
    <name evidence="12" type="primary">100634849</name>
</gene>
<evidence type="ECO:0000256" key="5">
    <source>
        <dbReference type="ARBA" id="ARBA00022692"/>
    </source>
</evidence>
<dbReference type="Pfam" id="PF04109">
    <property type="entry name" value="ATG9"/>
    <property type="match status" value="1"/>
</dbReference>
<evidence type="ECO:0000256" key="11">
    <source>
        <dbReference type="SAM" id="MobiDB-lite"/>
    </source>
</evidence>
<dbReference type="OMA" id="FHHAPVE"/>
<feature type="transmembrane region" description="Helical" evidence="10">
    <location>
        <begin position="404"/>
        <end position="423"/>
    </location>
</feature>
<feature type="region of interest" description="Disordered" evidence="11">
    <location>
        <begin position="1"/>
        <end position="29"/>
    </location>
</feature>
<feature type="compositionally biased region" description="Polar residues" evidence="11">
    <location>
        <begin position="717"/>
        <end position="726"/>
    </location>
</feature>
<dbReference type="AlphaFoldDB" id="A0A1X7VDU2"/>
<sequence>MSKKTRYMRLETDPESSQSSDDDAPPTHIPLHSSQYVKESKWNHIENLDEFFDWVYQYLINHGLFAIVLNDILELGQFAFLCIFSAFLITCINFKNLFADDVYTNETGVKDVAFGDVIEIDRLEHINPLLVLILFFAFIFWFHRLCKTIWRFFKFLGIRRFYIEALDIPPSDLRNYNWRDVLERLKSAQNTHKMNIRKQELTEIDVYHRILRFKNYMVAMINKDVLSYKIWIPFYGEKVFFTMGLKYNYELLLFWGPGAPFKNNYHLHEEYKTAAKKYELIQKLRFRITVLALVNLVFSPFIFLYQILYSFFTYAELLKRQPGVFGRRRWSLFGKIFLRHFNELDHELIVRLNRAYLPAGKYMDLFVLPVATILARNVAFVAGSLLAVLFTLTVIQEDLLTAHNILTAITGLGVIVTLCRIFIPNEHQTRDPKELMTEILEEIHYMPDLWKEKPHTVQVSSQFSQVFQLTIAYLIDELLSPLVTPFILYFSLRNKSQDIIDFLRNFTIDVSGVGDVCSFAEMNLRKHGHSEWQQNSQLARSTDYERSELGKTEISLLNFTQKNPNWEAGEDADTFLTQLKESVEELHSSQQQQQQQSLTLSREDSPPPLSLSSHQFGVSRLQGSMDTSIWASFTSANDEASSLTPLKLHQVHDVMKTSHGQGSSSSAAPPPPPIGSIVPSYHPPPPQPQEVALTVYDHCLPSDSSLSSADIRLESTIGHTPSSTAGGLTEPFLPRDSEPPPQT</sequence>
<feature type="transmembrane region" description="Helical" evidence="10">
    <location>
        <begin position="126"/>
        <end position="146"/>
    </location>
</feature>
<dbReference type="GO" id="GO:0034045">
    <property type="term" value="C:phagophore assembly site membrane"/>
    <property type="evidence" value="ECO:0007669"/>
    <property type="project" value="UniProtKB-SubCell"/>
</dbReference>
<proteinExistence type="inferred from homology"/>
<dbReference type="InterPro" id="IPR007241">
    <property type="entry name" value="Autophagy-rel_prot_9"/>
</dbReference>
<evidence type="ECO:0000256" key="3">
    <source>
        <dbReference type="ARBA" id="ARBA00018074"/>
    </source>
</evidence>
<dbReference type="GO" id="GO:0005776">
    <property type="term" value="C:autophagosome"/>
    <property type="evidence" value="ECO:0007669"/>
    <property type="project" value="TreeGrafter"/>
</dbReference>
<evidence type="ECO:0000256" key="6">
    <source>
        <dbReference type="ARBA" id="ARBA00022989"/>
    </source>
</evidence>
<dbReference type="eggNOG" id="KOG2173">
    <property type="taxonomic scope" value="Eukaryota"/>
</dbReference>
<dbReference type="GO" id="GO:0000422">
    <property type="term" value="P:autophagy of mitochondrion"/>
    <property type="evidence" value="ECO:0007669"/>
    <property type="project" value="TreeGrafter"/>
</dbReference>
<dbReference type="GO" id="GO:0006869">
    <property type="term" value="P:lipid transport"/>
    <property type="evidence" value="ECO:0007669"/>
    <property type="project" value="UniProtKB-KW"/>
</dbReference>
<dbReference type="Proteomes" id="UP000007879">
    <property type="component" value="Unassembled WGS sequence"/>
</dbReference>
<dbReference type="KEGG" id="aqu:100634849"/>
<comment type="function">
    <text evidence="10">Phospholipid scramblase involved in autophagy. Cycles between the preautophagosomal structure/phagophore assembly site (PAS) and the cytoplasmic vesicle pool and supplies membrane for the growing autophagosome. Lipid scramblase activity plays a key role in preautophagosomal structure/phagophore assembly by distributing the phospholipids that arrive through ATG2 from the cytoplasmic to the luminal leaflet of the bilayer, thereby driving autophagosomal membrane expansion.</text>
</comment>
<keyword evidence="7 10" id="KW-0072">Autophagy</keyword>
<dbReference type="GO" id="GO:0034497">
    <property type="term" value="P:protein localization to phagophore assembly site"/>
    <property type="evidence" value="ECO:0007669"/>
    <property type="project" value="TreeGrafter"/>
</dbReference>
<comment type="similarity">
    <text evidence="2 10">Belongs to the ATG9 family.</text>
</comment>
<evidence type="ECO:0000313" key="12">
    <source>
        <dbReference type="EnsemblMetazoa" id="Aqu2.1.38163_001"/>
    </source>
</evidence>
<evidence type="ECO:0000256" key="7">
    <source>
        <dbReference type="ARBA" id="ARBA00023006"/>
    </source>
</evidence>
<organism evidence="12">
    <name type="scientific">Amphimedon queenslandica</name>
    <name type="common">Sponge</name>
    <dbReference type="NCBI Taxonomy" id="400682"/>
    <lineage>
        <taxon>Eukaryota</taxon>
        <taxon>Metazoa</taxon>
        <taxon>Porifera</taxon>
        <taxon>Demospongiae</taxon>
        <taxon>Heteroscleromorpha</taxon>
        <taxon>Haplosclerida</taxon>
        <taxon>Niphatidae</taxon>
        <taxon>Amphimedon</taxon>
    </lineage>
</organism>
<dbReference type="GO" id="GO:0034727">
    <property type="term" value="P:piecemeal microautophagy of the nucleus"/>
    <property type="evidence" value="ECO:0007669"/>
    <property type="project" value="TreeGrafter"/>
</dbReference>
<accession>A0A1X7VDU2</accession>
<feature type="compositionally biased region" description="Low complexity" evidence="11">
    <location>
        <begin position="588"/>
        <end position="597"/>
    </location>
</feature>
<evidence type="ECO:0000256" key="2">
    <source>
        <dbReference type="ARBA" id="ARBA00006185"/>
    </source>
</evidence>
<feature type="region of interest" description="Disordered" evidence="11">
    <location>
        <begin position="656"/>
        <end position="690"/>
    </location>
</feature>
<dbReference type="GO" id="GO:0061709">
    <property type="term" value="P:reticulophagy"/>
    <property type="evidence" value="ECO:0007669"/>
    <property type="project" value="TreeGrafter"/>
</dbReference>
<keyword evidence="5 10" id="KW-0812">Transmembrane</keyword>
<dbReference type="InParanoid" id="A0A1X7VDU2"/>
<reference evidence="12" key="2">
    <citation type="submission" date="2017-05" db="UniProtKB">
        <authorList>
            <consortium name="EnsemblMetazoa"/>
        </authorList>
    </citation>
    <scope>IDENTIFICATION</scope>
</reference>
<feature type="transmembrane region" description="Helical" evidence="10">
    <location>
        <begin position="78"/>
        <end position="98"/>
    </location>
</feature>
<feature type="region of interest" description="Disordered" evidence="11">
    <location>
        <begin position="704"/>
        <end position="743"/>
    </location>
</feature>
<evidence type="ECO:0000313" key="13">
    <source>
        <dbReference type="Proteomes" id="UP000007879"/>
    </source>
</evidence>
<evidence type="ECO:0000256" key="9">
    <source>
        <dbReference type="ARBA" id="ARBA00023136"/>
    </source>
</evidence>
<comment type="subcellular location">
    <subcellularLocation>
        <location evidence="1 10">Preautophagosomal structure membrane</location>
        <topology evidence="1 10">Multi-pass membrane protein</topology>
    </subcellularLocation>
</comment>
<protein>
    <recommendedName>
        <fullName evidence="3 10">Autophagy-related protein 9</fullName>
    </recommendedName>
</protein>
<feature type="compositionally biased region" description="Basic and acidic residues" evidence="11">
    <location>
        <begin position="733"/>
        <end position="743"/>
    </location>
</feature>
<evidence type="ECO:0000256" key="10">
    <source>
        <dbReference type="RuleBase" id="RU364027"/>
    </source>
</evidence>
<feature type="region of interest" description="Disordered" evidence="11">
    <location>
        <begin position="583"/>
        <end position="614"/>
    </location>
</feature>
<dbReference type="EnsemblMetazoa" id="XM_003384631.3">
    <property type="protein sequence ID" value="XP_003384679.1"/>
    <property type="gene ID" value="LOC100634849"/>
</dbReference>